<dbReference type="PANTHER" id="PTHR43080">
    <property type="entry name" value="CBS DOMAIN-CONTAINING PROTEIN CBSX3, MITOCHONDRIAL"/>
    <property type="match status" value="1"/>
</dbReference>
<dbReference type="InterPro" id="IPR000644">
    <property type="entry name" value="CBS_dom"/>
</dbReference>
<dbReference type="InterPro" id="IPR046342">
    <property type="entry name" value="CBS_dom_sf"/>
</dbReference>
<dbReference type="SUPFAM" id="SSF54631">
    <property type="entry name" value="CBS-domain pair"/>
    <property type="match status" value="1"/>
</dbReference>
<protein>
    <submittedName>
        <fullName evidence="4">CBS domain-containing protein</fullName>
    </submittedName>
</protein>
<dbReference type="SMART" id="SM00116">
    <property type="entry name" value="CBS"/>
    <property type="match status" value="2"/>
</dbReference>
<feature type="domain" description="CBS" evidence="3">
    <location>
        <begin position="9"/>
        <end position="65"/>
    </location>
</feature>
<evidence type="ECO:0000313" key="4">
    <source>
        <dbReference type="EMBL" id="MCL1632907.1"/>
    </source>
</evidence>
<keyword evidence="1 2" id="KW-0129">CBS domain</keyword>
<dbReference type="Pfam" id="PF00571">
    <property type="entry name" value="CBS"/>
    <property type="match status" value="2"/>
</dbReference>
<dbReference type="Gene3D" id="3.10.580.10">
    <property type="entry name" value="CBS-domain"/>
    <property type="match status" value="1"/>
</dbReference>
<comment type="caution">
    <text evidence="4">The sequence shown here is derived from an EMBL/GenBank/DDBJ whole genome shotgun (WGS) entry which is preliminary data.</text>
</comment>
<dbReference type="InterPro" id="IPR051257">
    <property type="entry name" value="Diverse_CBS-Domain"/>
</dbReference>
<dbReference type="PROSITE" id="PS51371">
    <property type="entry name" value="CBS"/>
    <property type="match status" value="2"/>
</dbReference>
<evidence type="ECO:0000259" key="3">
    <source>
        <dbReference type="PROSITE" id="PS51371"/>
    </source>
</evidence>
<organism evidence="4 5">
    <name type="scientific">Sporolactobacillus mangiferae</name>
    <dbReference type="NCBI Taxonomy" id="2940498"/>
    <lineage>
        <taxon>Bacteria</taxon>
        <taxon>Bacillati</taxon>
        <taxon>Bacillota</taxon>
        <taxon>Bacilli</taxon>
        <taxon>Bacillales</taxon>
        <taxon>Sporolactobacillaceae</taxon>
        <taxon>Sporolactobacillus</taxon>
    </lineage>
</organism>
<reference evidence="4 5" key="1">
    <citation type="submission" date="2022-05" db="EMBL/GenBank/DDBJ databases">
        <title>Sporolactobacillus sp nov CPB3-1, isolated from tree bark (Mangifera indica L.).</title>
        <authorList>
            <person name="Phuengjayaem S."/>
            <person name="Tanasupawat S."/>
        </authorList>
    </citation>
    <scope>NUCLEOTIDE SEQUENCE [LARGE SCALE GENOMIC DNA]</scope>
    <source>
        <strain evidence="4 5">CPB3-1</strain>
    </source>
</reference>
<accession>A0ABT0MDF5</accession>
<feature type="domain" description="CBS" evidence="3">
    <location>
        <begin position="74"/>
        <end position="131"/>
    </location>
</feature>
<name>A0ABT0MDF5_9BACL</name>
<dbReference type="Proteomes" id="UP001203004">
    <property type="component" value="Unassembled WGS sequence"/>
</dbReference>
<proteinExistence type="predicted"/>
<dbReference type="EMBL" id="JAMAST010000026">
    <property type="protein sequence ID" value="MCL1632907.1"/>
    <property type="molecule type" value="Genomic_DNA"/>
</dbReference>
<evidence type="ECO:0000313" key="5">
    <source>
        <dbReference type="Proteomes" id="UP001203004"/>
    </source>
</evidence>
<gene>
    <name evidence="4" type="ORF">M3N64_13355</name>
</gene>
<evidence type="ECO:0000256" key="2">
    <source>
        <dbReference type="PROSITE-ProRule" id="PRU00703"/>
    </source>
</evidence>
<dbReference type="PANTHER" id="PTHR43080:SF2">
    <property type="entry name" value="CBS DOMAIN-CONTAINING PROTEIN"/>
    <property type="match status" value="1"/>
</dbReference>
<dbReference type="CDD" id="cd04622">
    <property type="entry name" value="CBS_pair_HRP1_like"/>
    <property type="match status" value="1"/>
</dbReference>
<sequence length="143" mass="15448">MGQTLKDIMSSNVICCTPDEPVQAAADLMRKHNIGCIPVTENGRFEGIITDRDITLRSAAVGKESNQMTVRECMSNHALISGSPDMNVQEAAKMMAEHQIRRLPVVENGQVVGMVALADLATEEQFDHEAEKALAGISEPGGR</sequence>
<dbReference type="RefSeq" id="WP_249103732.1">
    <property type="nucleotide sequence ID" value="NZ_JAMAST010000026.1"/>
</dbReference>
<keyword evidence="5" id="KW-1185">Reference proteome</keyword>
<evidence type="ECO:0000256" key="1">
    <source>
        <dbReference type="ARBA" id="ARBA00023122"/>
    </source>
</evidence>